<dbReference type="InterPro" id="IPR001387">
    <property type="entry name" value="Cro/C1-type_HTH"/>
</dbReference>
<sequence length="333" mass="37764">MSSLSKPAANISADSQISLTKMSTDIDSLVGSYLSLWTDTRGRKEWRKCYITKEIADFLAAHKTKNGIGKTSPTQQVVSLLNSFTSGRSYHTIGQFDDGKPEQPLKKLQPISPEGPNIWEMRTTDVRVFGWVHTTENTFIAVLAELKMNLVDSQDKALPMEYGIMIFYVLFWIKQHSIDPKFIWKKTMTMPAFISALDFLSPEEIREANFLESLKMALREHVQERMKAKGLTQNQVAKDLGWEPASFSRALNPDRHINTRSMFLILDKLGYEWRFDSVAIQPTIDGVTLDSTFLTIQQSSASIIYGIAEDFESTFEPSQSKYDFQLPAHEVGA</sequence>
<protein>
    <submittedName>
        <fullName evidence="1">Uncharacterized protein</fullName>
    </submittedName>
</protein>
<dbReference type="SUPFAM" id="SSF47413">
    <property type="entry name" value="lambda repressor-like DNA-binding domains"/>
    <property type="match status" value="1"/>
</dbReference>
<accession>A0A0U5F1X6</accession>
<name>A0A0U5F1X6_9PROT</name>
<evidence type="ECO:0000313" key="2">
    <source>
        <dbReference type="Proteomes" id="UP000068250"/>
    </source>
</evidence>
<dbReference type="EMBL" id="LN609302">
    <property type="protein sequence ID" value="CEF54638.1"/>
    <property type="molecule type" value="Genomic_DNA"/>
</dbReference>
<dbReference type="STRING" id="431306.AGA_893"/>
<dbReference type="Proteomes" id="UP000068250">
    <property type="component" value="Chromosome I"/>
</dbReference>
<organism evidence="1 2">
    <name type="scientific">Acetobacter ghanensis</name>
    <dbReference type="NCBI Taxonomy" id="431306"/>
    <lineage>
        <taxon>Bacteria</taxon>
        <taxon>Pseudomonadati</taxon>
        <taxon>Pseudomonadota</taxon>
        <taxon>Alphaproteobacteria</taxon>
        <taxon>Acetobacterales</taxon>
        <taxon>Acetobacteraceae</taxon>
        <taxon>Acetobacter</taxon>
    </lineage>
</organism>
<reference evidence="2" key="1">
    <citation type="submission" date="2014-09" db="EMBL/GenBank/DDBJ databases">
        <authorList>
            <person name="Illeghems K.G."/>
        </authorList>
    </citation>
    <scope>NUCLEOTIDE SEQUENCE [LARGE SCALE GENOMIC DNA]</scope>
    <source>
        <strain evidence="2">LMG 23848T</strain>
    </source>
</reference>
<dbReference type="OrthoDB" id="7364201at2"/>
<dbReference type="RefSeq" id="WP_157065298.1">
    <property type="nucleotide sequence ID" value="NZ_LN609302.1"/>
</dbReference>
<evidence type="ECO:0000313" key="1">
    <source>
        <dbReference type="EMBL" id="CEF54638.1"/>
    </source>
</evidence>
<gene>
    <name evidence="1" type="ORF">AGA_893</name>
</gene>
<proteinExistence type="predicted"/>
<dbReference type="Gene3D" id="1.10.260.40">
    <property type="entry name" value="lambda repressor-like DNA-binding domains"/>
    <property type="match status" value="1"/>
</dbReference>
<dbReference type="CDD" id="cd00093">
    <property type="entry name" value="HTH_XRE"/>
    <property type="match status" value="1"/>
</dbReference>
<dbReference type="InterPro" id="IPR010982">
    <property type="entry name" value="Lambda_DNA-bd_dom_sf"/>
</dbReference>
<dbReference type="GO" id="GO:0003677">
    <property type="term" value="F:DNA binding"/>
    <property type="evidence" value="ECO:0007669"/>
    <property type="project" value="InterPro"/>
</dbReference>
<dbReference type="PATRIC" id="fig|431306.5.peg.893"/>
<dbReference type="AlphaFoldDB" id="A0A0U5F1X6"/>